<comment type="caution">
    <text evidence="2">The sequence shown here is derived from an EMBL/GenBank/DDBJ whole genome shotgun (WGS) entry which is preliminary data.</text>
</comment>
<feature type="region of interest" description="Disordered" evidence="1">
    <location>
        <begin position="108"/>
        <end position="143"/>
    </location>
</feature>
<organism evidence="2 3">
    <name type="scientific">Marasmiellus scandens</name>
    <dbReference type="NCBI Taxonomy" id="2682957"/>
    <lineage>
        <taxon>Eukaryota</taxon>
        <taxon>Fungi</taxon>
        <taxon>Dikarya</taxon>
        <taxon>Basidiomycota</taxon>
        <taxon>Agaricomycotina</taxon>
        <taxon>Agaricomycetes</taxon>
        <taxon>Agaricomycetidae</taxon>
        <taxon>Agaricales</taxon>
        <taxon>Marasmiineae</taxon>
        <taxon>Omphalotaceae</taxon>
        <taxon>Marasmiellus</taxon>
    </lineage>
</organism>
<dbReference type="EMBL" id="JBANRG010000002">
    <property type="protein sequence ID" value="KAK7471305.1"/>
    <property type="molecule type" value="Genomic_DNA"/>
</dbReference>
<evidence type="ECO:0000313" key="3">
    <source>
        <dbReference type="Proteomes" id="UP001498398"/>
    </source>
</evidence>
<gene>
    <name evidence="2" type="ORF">VKT23_002714</name>
</gene>
<evidence type="ECO:0000313" key="2">
    <source>
        <dbReference type="EMBL" id="KAK7471305.1"/>
    </source>
</evidence>
<dbReference type="Proteomes" id="UP001498398">
    <property type="component" value="Unassembled WGS sequence"/>
</dbReference>
<protein>
    <submittedName>
        <fullName evidence="2">Uncharacterized protein</fullName>
    </submittedName>
</protein>
<evidence type="ECO:0000256" key="1">
    <source>
        <dbReference type="SAM" id="MobiDB-lite"/>
    </source>
</evidence>
<feature type="compositionally biased region" description="Basic and acidic residues" evidence="1">
    <location>
        <begin position="113"/>
        <end position="124"/>
    </location>
</feature>
<accession>A0ABR1K6B1</accession>
<name>A0ABR1K6B1_9AGAR</name>
<keyword evidence="3" id="KW-1185">Reference proteome</keyword>
<proteinExistence type="predicted"/>
<sequence>MPVLHDAKEYFAVQADDILFDFNAQHDCTPGQCMIGESDKAVVQERIVTETRQRRVLHNGDNCFLVNTHALHNAHRLRMTLPRSLIAPVHVQTNRVAFHSSLSDDLQVSGAAKRAETQEKAKATREKKKAAKAAAEVSGTGGG</sequence>
<reference evidence="2 3" key="1">
    <citation type="submission" date="2024-01" db="EMBL/GenBank/DDBJ databases">
        <title>A draft genome for the cacao thread blight pathogen Marasmiellus scandens.</title>
        <authorList>
            <person name="Baruah I.K."/>
            <person name="Leung J."/>
            <person name="Bukari Y."/>
            <person name="Amoako-Attah I."/>
            <person name="Meinhardt L.W."/>
            <person name="Bailey B.A."/>
            <person name="Cohen S.P."/>
        </authorList>
    </citation>
    <scope>NUCLEOTIDE SEQUENCE [LARGE SCALE GENOMIC DNA]</scope>
    <source>
        <strain evidence="2 3">GH-19</strain>
    </source>
</reference>